<reference evidence="2 4" key="2">
    <citation type="submission" date="2018-10" db="EMBL/GenBank/DDBJ databases">
        <title>Genome sequences of five Lactobacillus pentosus strains isolated from brines of traditionally fermented spanish-style green table olives and differences between them.</title>
        <authorList>
            <person name="Jimenez Diaz R."/>
        </authorList>
    </citation>
    <scope>NUCLEOTIDE SEQUENCE [LARGE SCALE GENOMIC DNA]</scope>
    <source>
        <strain evidence="2 4">IG10</strain>
    </source>
</reference>
<protein>
    <submittedName>
        <fullName evidence="2">Type I-E CRISPR-associated protein Cse2/CasB</fullName>
    </submittedName>
</protein>
<gene>
    <name evidence="2" type="primary">casB</name>
    <name evidence="1" type="ORF">C6Y08_15380</name>
    <name evidence="2" type="ORF">D6U18_16555</name>
</gene>
<proteinExistence type="predicted"/>
<dbReference type="Pfam" id="PF09485">
    <property type="entry name" value="CRISPR_Cse2"/>
    <property type="match status" value="1"/>
</dbReference>
<reference evidence="1 3" key="1">
    <citation type="submission" date="2018-03" db="EMBL/GenBank/DDBJ databases">
        <title>Draft Genome Sequences of six Lactobacillus pentosus Strains Isolated from Brines of Traditionally Fermented Spanish-Style Green Table Olives.</title>
        <authorList>
            <person name="Calero-Delgado B."/>
            <person name="Martin-Platero A.M."/>
            <person name="Perez-Pulido A.J."/>
            <person name="Benitez-Cabello A."/>
            <person name="Casimiro-Soriguer C.S."/>
            <person name="Martinez-Bueno M."/>
            <person name="Arroyo-Lopez F.N."/>
            <person name="Rodriguez-Gomez F."/>
            <person name="Bautista-Gallego J."/>
            <person name="Garrido-Fernandez A."/>
            <person name="Jimenez-Diaz R."/>
        </authorList>
    </citation>
    <scope>NUCLEOTIDE SEQUENCE [LARGE SCALE GENOMIC DNA]</scope>
    <source>
        <strain evidence="1 3">IG2</strain>
    </source>
</reference>
<dbReference type="Proteomes" id="UP000238378">
    <property type="component" value="Unassembled WGS sequence"/>
</dbReference>
<evidence type="ECO:0000313" key="2">
    <source>
        <dbReference type="EMBL" id="RMW42943.1"/>
    </source>
</evidence>
<keyword evidence="3" id="KW-1185">Reference proteome</keyword>
<sequence>MTHSIQEKHKIQGRTAAIIKQLYSKGDLKKGILASVRHAPTVDSPQAQALWPLLMKYLTPNMLSSDGQPTAQEVAVYTAVRLYAVHQQSTKSFVFGAVEPQNDEQTGEPLFRVLAQLRGSEDTRVALDRRVQPLLATTNLASVINALTHLVSILKATKPSLKIDYAQLAQDLYWFQQNYKQANRIRLQWGEAYYRSTKSTKTTEGKKNK</sequence>
<organism evidence="2 4">
    <name type="scientific">Lactiplantibacillus pentosus</name>
    <name type="common">Lactobacillus pentosus</name>
    <dbReference type="NCBI Taxonomy" id="1589"/>
    <lineage>
        <taxon>Bacteria</taxon>
        <taxon>Bacillati</taxon>
        <taxon>Bacillota</taxon>
        <taxon>Bacilli</taxon>
        <taxon>Lactobacillales</taxon>
        <taxon>Lactobacillaceae</taxon>
        <taxon>Lactiplantibacillus</taxon>
    </lineage>
</organism>
<evidence type="ECO:0000313" key="4">
    <source>
        <dbReference type="Proteomes" id="UP000276249"/>
    </source>
</evidence>
<dbReference type="EMBL" id="PVOB01000278">
    <property type="protein sequence ID" value="PRO91488.1"/>
    <property type="molecule type" value="Genomic_DNA"/>
</dbReference>
<dbReference type="EMBL" id="RDCJ01000117">
    <property type="protein sequence ID" value="RMW42943.1"/>
    <property type="molecule type" value="Genomic_DNA"/>
</dbReference>
<dbReference type="InterPro" id="IPR013382">
    <property type="entry name" value="CRISPR-assoc_prot_Cse2"/>
</dbReference>
<dbReference type="Gene3D" id="1.10.520.40">
    <property type="entry name" value="CRISPR-associated protein Cse2"/>
    <property type="match status" value="1"/>
</dbReference>
<dbReference type="RefSeq" id="WP_105961856.1">
    <property type="nucleotide sequence ID" value="NZ_JALDYT010000002.1"/>
</dbReference>
<dbReference type="AlphaFoldDB" id="A0ABD7ILE0"/>
<comment type="caution">
    <text evidence="2">The sequence shown here is derived from an EMBL/GenBank/DDBJ whole genome shotgun (WGS) entry which is preliminary data.</text>
</comment>
<dbReference type="InterPro" id="IPR038287">
    <property type="entry name" value="Cse2_sf"/>
</dbReference>
<evidence type="ECO:0000313" key="1">
    <source>
        <dbReference type="EMBL" id="PRO91488.1"/>
    </source>
</evidence>
<dbReference type="CDD" id="cd09731">
    <property type="entry name" value="Cse2_I-E"/>
    <property type="match status" value="1"/>
</dbReference>
<dbReference type="NCBIfam" id="TIGR02548">
    <property type="entry name" value="casB_cse2"/>
    <property type="match status" value="1"/>
</dbReference>
<accession>A0ABD7ILE0</accession>
<dbReference type="Proteomes" id="UP000276249">
    <property type="component" value="Unassembled WGS sequence"/>
</dbReference>
<name>A0ABD7ILE0_LACPE</name>
<evidence type="ECO:0000313" key="3">
    <source>
        <dbReference type="Proteomes" id="UP000238378"/>
    </source>
</evidence>